<dbReference type="InterPro" id="IPR001387">
    <property type="entry name" value="Cro/C1-type_HTH"/>
</dbReference>
<evidence type="ECO:0000313" key="1">
    <source>
        <dbReference type="EMBL" id="VDG76923.1"/>
    </source>
</evidence>
<dbReference type="EMBL" id="UYIO01000001">
    <property type="protein sequence ID" value="VDG76923.1"/>
    <property type="molecule type" value="Genomic_DNA"/>
</dbReference>
<dbReference type="Proteomes" id="UP000269974">
    <property type="component" value="Unassembled WGS sequence"/>
</dbReference>
<protein>
    <recommendedName>
        <fullName evidence="3">HTH cro/C1-type domain-containing protein</fullName>
    </recommendedName>
</protein>
<dbReference type="AlphaFoldDB" id="A0A7Z8Y9V2"/>
<dbReference type="GO" id="GO:0003677">
    <property type="term" value="F:DNA binding"/>
    <property type="evidence" value="ECO:0007669"/>
    <property type="project" value="InterPro"/>
</dbReference>
<dbReference type="RefSeq" id="WP_185934217.1">
    <property type="nucleotide sequence ID" value="NZ_UYIO01000001.1"/>
</dbReference>
<name>A0A7Z8Y9V2_9ACTO</name>
<evidence type="ECO:0000313" key="2">
    <source>
        <dbReference type="Proteomes" id="UP000269974"/>
    </source>
</evidence>
<dbReference type="CDD" id="cd00093">
    <property type="entry name" value="HTH_XRE"/>
    <property type="match status" value="1"/>
</dbReference>
<accession>A0A7Z8Y9V2</accession>
<organism evidence="1 2">
    <name type="scientific">Actinobaculum suis</name>
    <dbReference type="NCBI Taxonomy" id="1657"/>
    <lineage>
        <taxon>Bacteria</taxon>
        <taxon>Bacillati</taxon>
        <taxon>Actinomycetota</taxon>
        <taxon>Actinomycetes</taxon>
        <taxon>Actinomycetales</taxon>
        <taxon>Actinomycetaceae</taxon>
        <taxon>Actinobaculum</taxon>
    </lineage>
</organism>
<evidence type="ECO:0008006" key="3">
    <source>
        <dbReference type="Google" id="ProtNLM"/>
    </source>
</evidence>
<comment type="caution">
    <text evidence="1">The sequence shown here is derived from an EMBL/GenBank/DDBJ whole genome shotgun (WGS) entry which is preliminary data.</text>
</comment>
<dbReference type="InterPro" id="IPR010982">
    <property type="entry name" value="Lambda_DNA-bd_dom_sf"/>
</dbReference>
<sequence>MNRYNLEISEAVRGYLALNGLKQRELAERIGMREMTFSRKICGSRSWRVSELYQLAAAGVKVPPLDGDRRRACLAGEGTAQ</sequence>
<gene>
    <name evidence="1" type="ORF">NCTC10327_01557</name>
</gene>
<proteinExistence type="predicted"/>
<dbReference type="Gene3D" id="1.10.260.40">
    <property type="entry name" value="lambda repressor-like DNA-binding domains"/>
    <property type="match status" value="1"/>
</dbReference>
<dbReference type="SUPFAM" id="SSF47413">
    <property type="entry name" value="lambda repressor-like DNA-binding domains"/>
    <property type="match status" value="1"/>
</dbReference>
<reference evidence="1 2" key="1">
    <citation type="submission" date="2018-11" db="EMBL/GenBank/DDBJ databases">
        <authorList>
            <consortium name="Pathogen Informatics"/>
        </authorList>
    </citation>
    <scope>NUCLEOTIDE SEQUENCE [LARGE SCALE GENOMIC DNA]</scope>
    <source>
        <strain evidence="1 2">NCTC10327</strain>
    </source>
</reference>